<dbReference type="InterPro" id="IPR036704">
    <property type="entry name" value="RraA/RraA-like_sf"/>
</dbReference>
<dbReference type="InterPro" id="IPR005493">
    <property type="entry name" value="RraA/RraA-like"/>
</dbReference>
<accession>A0A4P8J184</accession>
<organism evidence="2 3">
    <name type="scientific">Trinickia violacea</name>
    <dbReference type="NCBI Taxonomy" id="2571746"/>
    <lineage>
        <taxon>Bacteria</taxon>
        <taxon>Pseudomonadati</taxon>
        <taxon>Pseudomonadota</taxon>
        <taxon>Betaproteobacteria</taxon>
        <taxon>Burkholderiales</taxon>
        <taxon>Burkholderiaceae</taxon>
        <taxon>Trinickia</taxon>
    </lineage>
</organism>
<evidence type="ECO:0000313" key="3">
    <source>
        <dbReference type="Proteomes" id="UP000298656"/>
    </source>
</evidence>
<dbReference type="CDD" id="cd16841">
    <property type="entry name" value="RraA_family"/>
    <property type="match status" value="1"/>
</dbReference>
<gene>
    <name evidence="2" type="ORF">FAZ95_34530</name>
</gene>
<dbReference type="PANTHER" id="PTHR33254:SF16">
    <property type="entry name" value="BLR3842 PROTEIN"/>
    <property type="match status" value="1"/>
</dbReference>
<evidence type="ECO:0000313" key="2">
    <source>
        <dbReference type="EMBL" id="QCP54105.1"/>
    </source>
</evidence>
<reference evidence="2 3" key="1">
    <citation type="submission" date="2019-05" db="EMBL/GenBank/DDBJ databases">
        <title>Burkholderia sp. DHOD12, isolated from subtropical forest soil.</title>
        <authorList>
            <person name="Gao Z.-H."/>
            <person name="Qiu L.-H."/>
        </authorList>
    </citation>
    <scope>NUCLEOTIDE SEQUENCE [LARGE SCALE GENOMIC DNA]</scope>
    <source>
        <strain evidence="2 3">DHOD12</strain>
    </source>
</reference>
<dbReference type="OrthoDB" id="9805307at2"/>
<dbReference type="Gene3D" id="3.50.30.40">
    <property type="entry name" value="Ribonuclease E inhibitor RraA/RraA-like"/>
    <property type="match status" value="1"/>
</dbReference>
<dbReference type="SUPFAM" id="SSF89562">
    <property type="entry name" value="RraA-like"/>
    <property type="match status" value="1"/>
</dbReference>
<keyword evidence="1" id="KW-0479">Metal-binding</keyword>
<feature type="binding site" evidence="1">
    <location>
        <begin position="110"/>
        <end position="113"/>
    </location>
    <ligand>
        <name>substrate</name>
    </ligand>
</feature>
<dbReference type="NCBIfam" id="NF006093">
    <property type="entry name" value="PRK08245.1"/>
    <property type="match status" value="1"/>
</dbReference>
<feature type="binding site" evidence="1">
    <location>
        <position position="132"/>
    </location>
    <ligand>
        <name>substrate</name>
    </ligand>
</feature>
<sequence length="244" mass="25546">MNASDIAVSDAALEQLRHVSTATLTTQLFKRGLRNVFLQGVAPLVKPAAGTPNLVGPAFTLRNIPAREDLDHLGVFQNPDHPQRKAVETAPAGSVLVQDCRGERSVASVGSILAARLKQRGVAGMVSDGPVRDSSTIAGLGLPIFCAGASAPLNLAKHHAVDMNVPIACGGVAVYPGDIVVGDGDGVVIVPRHLAEDVARDATEQERLEAFIAERIEAGAPLRGTYPPDEATLAAYAQWRANKT</sequence>
<dbReference type="AlphaFoldDB" id="A0A4P8J184"/>
<dbReference type="Proteomes" id="UP000298656">
    <property type="component" value="Chromosome 2"/>
</dbReference>
<dbReference type="RefSeq" id="WP_137336873.1">
    <property type="nucleotide sequence ID" value="NZ_CP040078.1"/>
</dbReference>
<evidence type="ECO:0000256" key="1">
    <source>
        <dbReference type="PIRSR" id="PIRSR605493-1"/>
    </source>
</evidence>
<dbReference type="Pfam" id="PF03737">
    <property type="entry name" value="RraA-like"/>
    <property type="match status" value="1"/>
</dbReference>
<proteinExistence type="predicted"/>
<name>A0A4P8J184_9BURK</name>
<comment type="cofactor">
    <cofactor evidence="1">
        <name>Mg(2+)</name>
        <dbReference type="ChEBI" id="CHEBI:18420"/>
    </cofactor>
</comment>
<dbReference type="GO" id="GO:0046872">
    <property type="term" value="F:metal ion binding"/>
    <property type="evidence" value="ECO:0007669"/>
    <property type="project" value="UniProtKB-KW"/>
</dbReference>
<feature type="binding site" evidence="1">
    <location>
        <position position="133"/>
    </location>
    <ligand>
        <name>Mg(2+)</name>
        <dbReference type="ChEBI" id="CHEBI:18420"/>
    </ligand>
</feature>
<dbReference type="PANTHER" id="PTHR33254">
    <property type="entry name" value="4-HYDROXY-4-METHYL-2-OXOGLUTARATE ALDOLASE 3-RELATED"/>
    <property type="match status" value="1"/>
</dbReference>
<protein>
    <submittedName>
        <fullName evidence="2">Ribonuclease activity regulator RraA</fullName>
    </submittedName>
</protein>
<keyword evidence="3" id="KW-1185">Reference proteome</keyword>
<dbReference type="KEGG" id="tvl:FAZ95_34530"/>
<keyword evidence="1" id="KW-0460">Magnesium</keyword>
<dbReference type="EMBL" id="CP040078">
    <property type="protein sequence ID" value="QCP54105.1"/>
    <property type="molecule type" value="Genomic_DNA"/>
</dbReference>